<name>A0A9D4UA37_ADICA</name>
<dbReference type="AlphaFoldDB" id="A0A9D4UA37"/>
<accession>A0A9D4UA37</accession>
<keyword evidence="2" id="KW-1185">Reference proteome</keyword>
<evidence type="ECO:0000313" key="1">
    <source>
        <dbReference type="EMBL" id="KAI5063166.1"/>
    </source>
</evidence>
<organism evidence="1 2">
    <name type="scientific">Adiantum capillus-veneris</name>
    <name type="common">Maidenhair fern</name>
    <dbReference type="NCBI Taxonomy" id="13818"/>
    <lineage>
        <taxon>Eukaryota</taxon>
        <taxon>Viridiplantae</taxon>
        <taxon>Streptophyta</taxon>
        <taxon>Embryophyta</taxon>
        <taxon>Tracheophyta</taxon>
        <taxon>Polypodiopsida</taxon>
        <taxon>Polypodiidae</taxon>
        <taxon>Polypodiales</taxon>
        <taxon>Pteridineae</taxon>
        <taxon>Pteridaceae</taxon>
        <taxon>Vittarioideae</taxon>
        <taxon>Adiantum</taxon>
    </lineage>
</organism>
<sequence length="77" mass="8448">MLQVKREIEGSGGALTDDVGNLGMTYAFAETPRPGGARVGRPLCGRLGLLSIFYMTSLCSRIRKFENVAMFWPLLIP</sequence>
<proteinExistence type="predicted"/>
<comment type="caution">
    <text evidence="1">The sequence shown here is derived from an EMBL/GenBank/DDBJ whole genome shotgun (WGS) entry which is preliminary data.</text>
</comment>
<gene>
    <name evidence="1" type="ORF">GOP47_0021713</name>
</gene>
<reference evidence="1" key="1">
    <citation type="submission" date="2021-01" db="EMBL/GenBank/DDBJ databases">
        <title>Adiantum capillus-veneris genome.</title>
        <authorList>
            <person name="Fang Y."/>
            <person name="Liao Q."/>
        </authorList>
    </citation>
    <scope>NUCLEOTIDE SEQUENCE</scope>
    <source>
        <strain evidence="1">H3</strain>
        <tissue evidence="1">Leaf</tissue>
    </source>
</reference>
<dbReference type="Proteomes" id="UP000886520">
    <property type="component" value="Chromosome 21"/>
</dbReference>
<dbReference type="EMBL" id="JABFUD020000021">
    <property type="protein sequence ID" value="KAI5063166.1"/>
    <property type="molecule type" value="Genomic_DNA"/>
</dbReference>
<protein>
    <submittedName>
        <fullName evidence="1">Uncharacterized protein</fullName>
    </submittedName>
</protein>
<evidence type="ECO:0000313" key="2">
    <source>
        <dbReference type="Proteomes" id="UP000886520"/>
    </source>
</evidence>